<organism evidence="2 3">
    <name type="scientific">Lwoffella lincolnii</name>
    <dbReference type="NCBI Taxonomy" id="90241"/>
    <lineage>
        <taxon>Bacteria</taxon>
        <taxon>Pseudomonadati</taxon>
        <taxon>Pseudomonadota</taxon>
        <taxon>Gammaproteobacteria</taxon>
        <taxon>Moraxellales</taxon>
        <taxon>Moraxellaceae</taxon>
        <taxon>Lwoffella</taxon>
    </lineage>
</organism>
<reference evidence="2 3" key="1">
    <citation type="submission" date="2017-02" db="EMBL/GenBank/DDBJ databases">
        <title>Draft genome sequence of Moraxella lincolnii CCUG 9405T type strain.</title>
        <authorList>
            <person name="Salva-Serra F."/>
            <person name="Engstrom-Jakobsson H."/>
            <person name="Thorell K."/>
            <person name="Jaen-Luchoro D."/>
            <person name="Gonzales-Siles L."/>
            <person name="Karlsson R."/>
            <person name="Yazdan S."/>
            <person name="Boulund F."/>
            <person name="Johnning A."/>
            <person name="Engstrand L."/>
            <person name="Kristiansson E."/>
            <person name="Moore E."/>
        </authorList>
    </citation>
    <scope>NUCLEOTIDE SEQUENCE [LARGE SCALE GENOMIC DNA]</scope>
    <source>
        <strain evidence="2 3">CCUG 9405</strain>
    </source>
</reference>
<gene>
    <name evidence="2" type="ORF">B0682_02350</name>
</gene>
<dbReference type="Proteomes" id="UP000191094">
    <property type="component" value="Unassembled WGS sequence"/>
</dbReference>
<dbReference type="SUPFAM" id="SSF52266">
    <property type="entry name" value="SGNH hydrolase"/>
    <property type="match status" value="1"/>
</dbReference>
<evidence type="ECO:0000313" key="2">
    <source>
        <dbReference type="EMBL" id="OOS21547.1"/>
    </source>
</evidence>
<comment type="caution">
    <text evidence="2">The sequence shown here is derived from an EMBL/GenBank/DDBJ whole genome shotgun (WGS) entry which is preliminary data.</text>
</comment>
<name>A0A1T0CGQ5_9GAMM</name>
<dbReference type="PROSITE" id="PS51257">
    <property type="entry name" value="PROKAR_LIPOPROTEIN"/>
    <property type="match status" value="1"/>
</dbReference>
<dbReference type="Pfam" id="PF13472">
    <property type="entry name" value="Lipase_GDSL_2"/>
    <property type="match status" value="1"/>
</dbReference>
<dbReference type="AlphaFoldDB" id="A0A1T0CGQ5"/>
<dbReference type="Gene3D" id="3.40.50.1110">
    <property type="entry name" value="SGNH hydrolase"/>
    <property type="match status" value="1"/>
</dbReference>
<feature type="domain" description="SGNH hydrolase-type esterase" evidence="1">
    <location>
        <begin position="38"/>
        <end position="195"/>
    </location>
</feature>
<dbReference type="STRING" id="90241.B0682_02350"/>
<sequence length="211" mass="22448">MMINRRQFVIFVSVIALTACGNHSPSHSRIAKGSKVIALGDSLTFGYGATPETAYPTILADKTGWNIINEGINGDTSQGVLNRLDGIIEKNPALILLGIGGNDVLQKVAPTTTHANISNIVDKIKSANIALVLIAEPYLSTSALFGSASDNPIYANIAKEKDVPLFAKGDGGWSAILSDKSLKSDQIHANAQGYAKFADNLYQFLQNKGFV</sequence>
<dbReference type="InterPro" id="IPR051532">
    <property type="entry name" value="Ester_Hydrolysis_Enzymes"/>
</dbReference>
<keyword evidence="3" id="KW-1185">Reference proteome</keyword>
<dbReference type="EMBL" id="MUYT01000004">
    <property type="protein sequence ID" value="OOS21547.1"/>
    <property type="molecule type" value="Genomic_DNA"/>
</dbReference>
<accession>A0A1T0CGQ5</accession>
<dbReference type="InterPro" id="IPR013830">
    <property type="entry name" value="SGNH_hydro"/>
</dbReference>
<evidence type="ECO:0000259" key="1">
    <source>
        <dbReference type="Pfam" id="PF13472"/>
    </source>
</evidence>
<dbReference type="InterPro" id="IPR036514">
    <property type="entry name" value="SGNH_hydro_sf"/>
</dbReference>
<dbReference type="RefSeq" id="WP_078306506.1">
    <property type="nucleotide sequence ID" value="NZ_CP147511.1"/>
</dbReference>
<dbReference type="PANTHER" id="PTHR30383:SF24">
    <property type="entry name" value="THIOESTERASE 1_PROTEASE 1_LYSOPHOSPHOLIPASE L1"/>
    <property type="match status" value="1"/>
</dbReference>
<evidence type="ECO:0000313" key="3">
    <source>
        <dbReference type="Proteomes" id="UP000191094"/>
    </source>
</evidence>
<dbReference type="GO" id="GO:0004622">
    <property type="term" value="F:phosphatidylcholine lysophospholipase activity"/>
    <property type="evidence" value="ECO:0007669"/>
    <property type="project" value="TreeGrafter"/>
</dbReference>
<protein>
    <submittedName>
        <fullName evidence="2">Arylesterase</fullName>
    </submittedName>
</protein>
<dbReference type="PANTHER" id="PTHR30383">
    <property type="entry name" value="THIOESTERASE 1/PROTEASE 1/LYSOPHOSPHOLIPASE L1"/>
    <property type="match status" value="1"/>
</dbReference>
<proteinExistence type="predicted"/>